<proteinExistence type="inferred from homology"/>
<feature type="signal peptide" evidence="7">
    <location>
        <begin position="1"/>
        <end position="16"/>
    </location>
</feature>
<dbReference type="GO" id="GO:0005886">
    <property type="term" value="C:plasma membrane"/>
    <property type="evidence" value="ECO:0007669"/>
    <property type="project" value="TreeGrafter"/>
</dbReference>
<evidence type="ECO:0000256" key="5">
    <source>
        <dbReference type="ARBA" id="ARBA00023136"/>
    </source>
</evidence>
<comment type="caution">
    <text evidence="8">The sequence shown here is derived from an EMBL/GenBank/DDBJ whole genome shotgun (WGS) entry which is preliminary data.</text>
</comment>
<feature type="chain" id="PRO_5035726031" description="Epithelial membrane protein 3" evidence="7">
    <location>
        <begin position="17"/>
        <end position="165"/>
    </location>
</feature>
<dbReference type="InterPro" id="IPR050579">
    <property type="entry name" value="PMP-22/EMP/MP20-like"/>
</dbReference>
<keyword evidence="7" id="KW-0732">Signal</keyword>
<feature type="transmembrane region" description="Helical" evidence="6">
    <location>
        <begin position="68"/>
        <end position="89"/>
    </location>
</feature>
<evidence type="ECO:0000256" key="7">
    <source>
        <dbReference type="SAM" id="SignalP"/>
    </source>
</evidence>
<evidence type="ECO:0000256" key="6">
    <source>
        <dbReference type="RuleBase" id="RU363088"/>
    </source>
</evidence>
<dbReference type="Gene3D" id="1.20.140.150">
    <property type="match status" value="1"/>
</dbReference>
<comment type="subcellular location">
    <subcellularLocation>
        <location evidence="1 6">Membrane</location>
        <topology evidence="1 6">Multi-pass membrane protein</topology>
    </subcellularLocation>
</comment>
<comment type="caution">
    <text evidence="6">Lacks conserved residue(s) required for the propagation of feature annotation.</text>
</comment>
<dbReference type="EMBL" id="JAFBMS010000004">
    <property type="protein sequence ID" value="KAG9352939.1"/>
    <property type="molecule type" value="Genomic_DNA"/>
</dbReference>
<dbReference type="AlphaFoldDB" id="A0A8T2PKR1"/>
<evidence type="ECO:0000256" key="2">
    <source>
        <dbReference type="ARBA" id="ARBA00006864"/>
    </source>
</evidence>
<comment type="similarity">
    <text evidence="2 6">Belongs to the PMP-22/EMP/MP20 family.</text>
</comment>
<feature type="transmembrane region" description="Helical" evidence="6">
    <location>
        <begin position="96"/>
        <end position="116"/>
    </location>
</feature>
<sequence>MAFLLMSVTLLHLVTLTMLFIATMEKSWWVWDEVHNSDLWYNCMFDNVTGSWLCAAAKDNEWLQPLQAMMVLSVVLSSISFLAFLVQLFTLTKGGLFYFTGLCQICAGLTDFAASLLYTVRHRSILQDSREEWSGTFGYCFILAWMCAPLLLVSGVMYVHLRKKE</sequence>
<dbReference type="PANTHER" id="PTHR10671:SF8">
    <property type="entry name" value="EPITHELIAL MEMBRANE PROTEIN 3"/>
    <property type="match status" value="1"/>
</dbReference>
<reference evidence="8" key="1">
    <citation type="thesis" date="2021" institute="BYU ScholarsArchive" country="Provo, UT, USA">
        <title>Applications of and Algorithms for Genome Assembly and Genomic Analyses with an Emphasis on Marine Teleosts.</title>
        <authorList>
            <person name="Pickett B.D."/>
        </authorList>
    </citation>
    <scope>NUCLEOTIDE SEQUENCE</scope>
    <source>
        <strain evidence="8">HI-2016</strain>
    </source>
</reference>
<accession>A0A8T2PKR1</accession>
<dbReference type="InterPro" id="IPR004032">
    <property type="entry name" value="PMP22_EMP_MP20"/>
</dbReference>
<evidence type="ECO:0000256" key="3">
    <source>
        <dbReference type="ARBA" id="ARBA00022692"/>
    </source>
</evidence>
<keyword evidence="9" id="KW-1185">Reference proteome</keyword>
<feature type="transmembrane region" description="Helical" evidence="6">
    <location>
        <begin position="136"/>
        <end position="159"/>
    </location>
</feature>
<evidence type="ECO:0000313" key="8">
    <source>
        <dbReference type="EMBL" id="KAG9352939.1"/>
    </source>
</evidence>
<dbReference type="PRINTS" id="PR01453">
    <property type="entry name" value="EPMEMFAMILY"/>
</dbReference>
<dbReference type="Proteomes" id="UP000824540">
    <property type="component" value="Unassembled WGS sequence"/>
</dbReference>
<protein>
    <recommendedName>
        <fullName evidence="10">Epithelial membrane protein 3</fullName>
    </recommendedName>
</protein>
<dbReference type="PROSITE" id="PS01221">
    <property type="entry name" value="PMP22_1"/>
    <property type="match status" value="1"/>
</dbReference>
<keyword evidence="3 6" id="KW-0812">Transmembrane</keyword>
<dbReference type="Pfam" id="PF00822">
    <property type="entry name" value="PMP22_Claudin"/>
    <property type="match status" value="1"/>
</dbReference>
<name>A0A8T2PKR1_9TELE</name>
<dbReference type="InterPro" id="IPR004031">
    <property type="entry name" value="PMP22/EMP/MP20/Claudin"/>
</dbReference>
<dbReference type="OrthoDB" id="8714888at2759"/>
<organism evidence="8 9">
    <name type="scientific">Albula glossodonta</name>
    <name type="common">roundjaw bonefish</name>
    <dbReference type="NCBI Taxonomy" id="121402"/>
    <lineage>
        <taxon>Eukaryota</taxon>
        <taxon>Metazoa</taxon>
        <taxon>Chordata</taxon>
        <taxon>Craniata</taxon>
        <taxon>Vertebrata</taxon>
        <taxon>Euteleostomi</taxon>
        <taxon>Actinopterygii</taxon>
        <taxon>Neopterygii</taxon>
        <taxon>Teleostei</taxon>
        <taxon>Albuliformes</taxon>
        <taxon>Albulidae</taxon>
        <taxon>Albula</taxon>
    </lineage>
</organism>
<evidence type="ECO:0000256" key="4">
    <source>
        <dbReference type="ARBA" id="ARBA00022989"/>
    </source>
</evidence>
<dbReference type="PANTHER" id="PTHR10671">
    <property type="entry name" value="EPITHELIAL MEMBRANE PROTEIN-RELATED"/>
    <property type="match status" value="1"/>
</dbReference>
<evidence type="ECO:0008006" key="10">
    <source>
        <dbReference type="Google" id="ProtNLM"/>
    </source>
</evidence>
<evidence type="ECO:0000256" key="1">
    <source>
        <dbReference type="ARBA" id="ARBA00004141"/>
    </source>
</evidence>
<evidence type="ECO:0000313" key="9">
    <source>
        <dbReference type="Proteomes" id="UP000824540"/>
    </source>
</evidence>
<keyword evidence="4 6" id="KW-1133">Transmembrane helix</keyword>
<gene>
    <name evidence="8" type="ORF">JZ751_017515</name>
</gene>
<keyword evidence="5 6" id="KW-0472">Membrane</keyword>